<dbReference type="Proteomes" id="UP000220133">
    <property type="component" value="Chromosome"/>
</dbReference>
<gene>
    <name evidence="1" type="ORF">COR50_03790</name>
</gene>
<dbReference type="PANTHER" id="PTHR34070:SF1">
    <property type="entry name" value="DNA ALKYLATION REPAIR PROTEIN"/>
    <property type="match status" value="1"/>
</dbReference>
<dbReference type="SUPFAM" id="SSF48371">
    <property type="entry name" value="ARM repeat"/>
    <property type="match status" value="1"/>
</dbReference>
<dbReference type="Gene3D" id="1.25.40.290">
    <property type="entry name" value="ARM repeat domains"/>
    <property type="match status" value="1"/>
</dbReference>
<proteinExistence type="predicted"/>
<dbReference type="Gene3D" id="1.20.1660.10">
    <property type="entry name" value="Hypothetical protein (EF3068)"/>
    <property type="match status" value="1"/>
</dbReference>
<dbReference type="KEGG" id="cbae:COR50_03790"/>
<name>A0A291QR98_9BACT</name>
<accession>A0A291QR98</accession>
<evidence type="ECO:0000313" key="2">
    <source>
        <dbReference type="Proteomes" id="UP000220133"/>
    </source>
</evidence>
<dbReference type="CDD" id="cd07064">
    <property type="entry name" value="AlkD_like_1"/>
    <property type="match status" value="1"/>
</dbReference>
<evidence type="ECO:0000313" key="1">
    <source>
        <dbReference type="EMBL" id="ATL46364.1"/>
    </source>
</evidence>
<dbReference type="InterPro" id="IPR014825">
    <property type="entry name" value="DNA_alkylation"/>
</dbReference>
<dbReference type="Pfam" id="PF08713">
    <property type="entry name" value="DNA_alkylation"/>
    <property type="match status" value="1"/>
</dbReference>
<dbReference type="PANTHER" id="PTHR34070">
    <property type="entry name" value="ARMADILLO-TYPE FOLD"/>
    <property type="match status" value="1"/>
</dbReference>
<protein>
    <submittedName>
        <fullName evidence="1">DNA alkylation repair protein</fullName>
    </submittedName>
</protein>
<organism evidence="1 2">
    <name type="scientific">Chitinophaga caeni</name>
    <dbReference type="NCBI Taxonomy" id="2029983"/>
    <lineage>
        <taxon>Bacteria</taxon>
        <taxon>Pseudomonadati</taxon>
        <taxon>Bacteroidota</taxon>
        <taxon>Chitinophagia</taxon>
        <taxon>Chitinophagales</taxon>
        <taxon>Chitinophagaceae</taxon>
        <taxon>Chitinophaga</taxon>
    </lineage>
</organism>
<reference evidence="1 2" key="1">
    <citation type="submission" date="2017-10" db="EMBL/GenBank/DDBJ databases">
        <title>Paenichitinophaga pekingensis gen. nov., sp. nov., isolated from activated sludge.</title>
        <authorList>
            <person name="Jin D."/>
            <person name="Kong X."/>
            <person name="Deng Y."/>
            <person name="Bai Z."/>
        </authorList>
    </citation>
    <scope>NUCLEOTIDE SEQUENCE [LARGE SCALE GENOMIC DNA]</scope>
    <source>
        <strain evidence="1 2">13</strain>
    </source>
</reference>
<dbReference type="RefSeq" id="WP_098192752.1">
    <property type="nucleotide sequence ID" value="NZ_CP023777.1"/>
</dbReference>
<dbReference type="AlphaFoldDB" id="A0A291QR98"/>
<dbReference type="EMBL" id="CP023777">
    <property type="protein sequence ID" value="ATL46364.1"/>
    <property type="molecule type" value="Genomic_DNA"/>
</dbReference>
<dbReference type="OrthoDB" id="9775346at2"/>
<sequence>MPHSYSESILLFFYHYKNATSASPMAKYMKGQFEFLGIPSPRRKFLLNEFILSNGLPTKEELSRVMKDLWESPYREMQYVAIDTWDKMRKHLVPNDIKLIEYLIVHKSWWDTVDFLASHAAADFFKRFPAEMRPVTSRWIHSNNMWLQRSAILFQVHYKDKTDQKLLYQYIAQQCSSKEFFIQKAIGTALRQYAKIAPKSVYHFVSSTDLAPLSKREALKHIG</sequence>
<dbReference type="InterPro" id="IPR016024">
    <property type="entry name" value="ARM-type_fold"/>
</dbReference>
<keyword evidence="2" id="KW-1185">Reference proteome</keyword>